<dbReference type="STRING" id="37928.SAMN04489742_2997"/>
<evidence type="ECO:0000313" key="9">
    <source>
        <dbReference type="Proteomes" id="UP000181917"/>
    </source>
</evidence>
<feature type="transmembrane region" description="Helical" evidence="6">
    <location>
        <begin position="186"/>
        <end position="206"/>
    </location>
</feature>
<gene>
    <name evidence="8" type="ORF">SAMN04489742_2997</name>
</gene>
<keyword evidence="5 6" id="KW-0472">Membrane</keyword>
<feature type="transmembrane region" description="Helical" evidence="6">
    <location>
        <begin position="106"/>
        <end position="131"/>
    </location>
</feature>
<organism evidence="8 9">
    <name type="scientific">Crystallibacter crystallopoietes</name>
    <dbReference type="NCBI Taxonomy" id="37928"/>
    <lineage>
        <taxon>Bacteria</taxon>
        <taxon>Bacillati</taxon>
        <taxon>Actinomycetota</taxon>
        <taxon>Actinomycetes</taxon>
        <taxon>Micrococcales</taxon>
        <taxon>Micrococcaceae</taxon>
        <taxon>Crystallibacter</taxon>
    </lineage>
</organism>
<dbReference type="GO" id="GO:0016020">
    <property type="term" value="C:membrane"/>
    <property type="evidence" value="ECO:0007669"/>
    <property type="project" value="UniProtKB-SubCell"/>
</dbReference>
<evidence type="ECO:0000256" key="3">
    <source>
        <dbReference type="ARBA" id="ARBA00022692"/>
    </source>
</evidence>
<evidence type="ECO:0000256" key="2">
    <source>
        <dbReference type="ARBA" id="ARBA00006143"/>
    </source>
</evidence>
<protein>
    <submittedName>
        <fullName evidence="8">Cytochrome c-type biogenesis protein</fullName>
    </submittedName>
</protein>
<evidence type="ECO:0000313" key="8">
    <source>
        <dbReference type="EMBL" id="SDQ89724.1"/>
    </source>
</evidence>
<comment type="similarity">
    <text evidence="2">Belongs to the DsbD family.</text>
</comment>
<reference evidence="8 9" key="1">
    <citation type="submission" date="2016-10" db="EMBL/GenBank/DDBJ databases">
        <authorList>
            <person name="de Groot N.N."/>
        </authorList>
    </citation>
    <scope>NUCLEOTIDE SEQUENCE [LARGE SCALE GENOMIC DNA]</scope>
    <source>
        <strain evidence="8 9">DSM 20117</strain>
    </source>
</reference>
<keyword evidence="4 6" id="KW-1133">Transmembrane helix</keyword>
<sequence length="262" mass="27594">MELTAAYVPLSIGSAFGDTVLNGSVLLAIPVAMLAGLVSFLSPCVLPLVPGYLGYVTGLTGVDLERQRRGRMLAGIGLFVLGFSIVFVAIGAVFGQLGAWLKGSEAAWVTQALGVVVIAMGVIFMGGLSWFQRDRKIHSRPPAGLWGAPVLGMTFGLGWAPCIGPTFSAVQALAYSGGADATKGAFLAFVYCLGLGIPFLLIALGVRRGMGAMAFFRKHRLFLQRAGGALLVVLGVLMASGMWGTWVTQLQDWFANEVRLPI</sequence>
<dbReference type="Pfam" id="PF02683">
    <property type="entry name" value="DsbD_TM"/>
    <property type="match status" value="1"/>
</dbReference>
<feature type="transmembrane region" description="Helical" evidence="6">
    <location>
        <begin position="227"/>
        <end position="246"/>
    </location>
</feature>
<keyword evidence="9" id="KW-1185">Reference proteome</keyword>
<evidence type="ECO:0000256" key="1">
    <source>
        <dbReference type="ARBA" id="ARBA00004141"/>
    </source>
</evidence>
<dbReference type="InterPro" id="IPR051790">
    <property type="entry name" value="Cytochrome_c-biogenesis_DsbD"/>
</dbReference>
<dbReference type="Proteomes" id="UP000181917">
    <property type="component" value="Unassembled WGS sequence"/>
</dbReference>
<dbReference type="GO" id="GO:0017004">
    <property type="term" value="P:cytochrome complex assembly"/>
    <property type="evidence" value="ECO:0007669"/>
    <property type="project" value="InterPro"/>
</dbReference>
<name>A0A1H1EM87_9MICC</name>
<dbReference type="AlphaFoldDB" id="A0A1H1EM87"/>
<evidence type="ECO:0000256" key="5">
    <source>
        <dbReference type="ARBA" id="ARBA00023136"/>
    </source>
</evidence>
<dbReference type="InterPro" id="IPR003834">
    <property type="entry name" value="Cyt_c_assmbl_TM_dom"/>
</dbReference>
<keyword evidence="3 6" id="KW-0812">Transmembrane</keyword>
<feature type="transmembrane region" description="Helical" evidence="6">
    <location>
        <begin position="27"/>
        <end position="53"/>
    </location>
</feature>
<comment type="subcellular location">
    <subcellularLocation>
        <location evidence="1">Membrane</location>
        <topology evidence="1">Multi-pass membrane protein</topology>
    </subcellularLocation>
</comment>
<evidence type="ECO:0000256" key="6">
    <source>
        <dbReference type="SAM" id="Phobius"/>
    </source>
</evidence>
<dbReference type="PANTHER" id="PTHR31272">
    <property type="entry name" value="CYTOCHROME C-TYPE BIOGENESIS PROTEIN HI_1454-RELATED"/>
    <property type="match status" value="1"/>
</dbReference>
<dbReference type="EMBL" id="FNKH01000002">
    <property type="protein sequence ID" value="SDQ89724.1"/>
    <property type="molecule type" value="Genomic_DNA"/>
</dbReference>
<feature type="transmembrane region" description="Helical" evidence="6">
    <location>
        <begin position="143"/>
        <end position="166"/>
    </location>
</feature>
<accession>A0A1H1EM87</accession>
<evidence type="ECO:0000256" key="4">
    <source>
        <dbReference type="ARBA" id="ARBA00022989"/>
    </source>
</evidence>
<dbReference type="PANTHER" id="PTHR31272:SF4">
    <property type="entry name" value="CYTOCHROME C-TYPE BIOGENESIS PROTEIN HI_1454-RELATED"/>
    <property type="match status" value="1"/>
</dbReference>
<feature type="transmembrane region" description="Helical" evidence="6">
    <location>
        <begin position="73"/>
        <end position="94"/>
    </location>
</feature>
<evidence type="ECO:0000259" key="7">
    <source>
        <dbReference type="Pfam" id="PF02683"/>
    </source>
</evidence>
<feature type="domain" description="Cytochrome C biogenesis protein transmembrane" evidence="7">
    <location>
        <begin position="26"/>
        <end position="211"/>
    </location>
</feature>
<proteinExistence type="inferred from homology"/>